<proteinExistence type="predicted"/>
<organism evidence="2 3">
    <name type="scientific">Protopolystoma xenopodis</name>
    <dbReference type="NCBI Taxonomy" id="117903"/>
    <lineage>
        <taxon>Eukaryota</taxon>
        <taxon>Metazoa</taxon>
        <taxon>Spiralia</taxon>
        <taxon>Lophotrochozoa</taxon>
        <taxon>Platyhelminthes</taxon>
        <taxon>Monogenea</taxon>
        <taxon>Polyopisthocotylea</taxon>
        <taxon>Polystomatidea</taxon>
        <taxon>Polystomatidae</taxon>
        <taxon>Protopolystoma</taxon>
    </lineage>
</organism>
<keyword evidence="3" id="KW-1185">Reference proteome</keyword>
<feature type="compositionally biased region" description="Polar residues" evidence="1">
    <location>
        <begin position="87"/>
        <end position="108"/>
    </location>
</feature>
<dbReference type="Proteomes" id="UP000784294">
    <property type="component" value="Unassembled WGS sequence"/>
</dbReference>
<evidence type="ECO:0000256" key="1">
    <source>
        <dbReference type="SAM" id="MobiDB-lite"/>
    </source>
</evidence>
<evidence type="ECO:0000313" key="3">
    <source>
        <dbReference type="Proteomes" id="UP000784294"/>
    </source>
</evidence>
<protein>
    <submittedName>
        <fullName evidence="2">Uncharacterized protein</fullName>
    </submittedName>
</protein>
<name>A0A448XGW0_9PLAT</name>
<feature type="compositionally biased region" description="Basic and acidic residues" evidence="1">
    <location>
        <begin position="138"/>
        <end position="150"/>
    </location>
</feature>
<evidence type="ECO:0000313" key="2">
    <source>
        <dbReference type="EMBL" id="VEL36500.1"/>
    </source>
</evidence>
<feature type="region of interest" description="Disordered" evidence="1">
    <location>
        <begin position="86"/>
        <end position="110"/>
    </location>
</feature>
<dbReference type="EMBL" id="CAAALY010252384">
    <property type="protein sequence ID" value="VEL36500.1"/>
    <property type="molecule type" value="Genomic_DNA"/>
</dbReference>
<gene>
    <name evidence="2" type="ORF">PXEA_LOCUS29940</name>
</gene>
<accession>A0A448XGW0</accession>
<dbReference type="AlphaFoldDB" id="A0A448XGW0"/>
<feature type="region of interest" description="Disordered" evidence="1">
    <location>
        <begin position="130"/>
        <end position="150"/>
    </location>
</feature>
<sequence>MYKCGWAGLSGGGIECLWYLARHSLVNRLIRVNYQSLKDSLEQSVSTLTGGGDRLIRPSPVRVFIVQIQTTQPISVGQMCAARRQRTNTPKYTQTWEQGGSVSGSTDIRSGDRRDDVCLLKWRNYGTRRQFSDDSSIEMEREREREKERE</sequence>
<reference evidence="2" key="1">
    <citation type="submission" date="2018-11" db="EMBL/GenBank/DDBJ databases">
        <authorList>
            <consortium name="Pathogen Informatics"/>
        </authorList>
    </citation>
    <scope>NUCLEOTIDE SEQUENCE</scope>
</reference>
<comment type="caution">
    <text evidence="2">The sequence shown here is derived from an EMBL/GenBank/DDBJ whole genome shotgun (WGS) entry which is preliminary data.</text>
</comment>